<name>A0A7R9WSR5_9STRA</name>
<dbReference type="EMBL" id="HBEF01010230">
    <property type="protein sequence ID" value="CAD8334331.1"/>
    <property type="molecule type" value="Transcribed_RNA"/>
</dbReference>
<protein>
    <submittedName>
        <fullName evidence="1">Uncharacterized protein</fullName>
    </submittedName>
</protein>
<gene>
    <name evidence="1" type="ORF">CAUS1442_LOCUS6436</name>
</gene>
<dbReference type="PROSITE" id="PS51257">
    <property type="entry name" value="PROKAR_LIPOPROTEIN"/>
    <property type="match status" value="1"/>
</dbReference>
<evidence type="ECO:0000313" key="1">
    <source>
        <dbReference type="EMBL" id="CAD8334331.1"/>
    </source>
</evidence>
<accession>A0A7R9WSR5</accession>
<proteinExistence type="predicted"/>
<sequence length="187" mass="20112">MTNARIIASFLKKAAVTTAKGATITLGSTVASCMLAMQIEATAHRVIYHYMPHKYANVDQAFGLTRQQLEAVRVREVPERCDADTTHHQTATPIIASALPQSSDDFMTSSRGLADSFSPLSAASATASPSYSSSSSPSSTLRFPDAPSAIVTYELRSRNTAQPPSYTTDLSEMNFDRHEIIACSMTG</sequence>
<reference evidence="1" key="1">
    <citation type="submission" date="2021-01" db="EMBL/GenBank/DDBJ databases">
        <authorList>
            <person name="Corre E."/>
            <person name="Pelletier E."/>
            <person name="Niang G."/>
            <person name="Scheremetjew M."/>
            <person name="Finn R."/>
            <person name="Kale V."/>
            <person name="Holt S."/>
            <person name="Cochrane G."/>
            <person name="Meng A."/>
            <person name="Brown T."/>
            <person name="Cohen L."/>
        </authorList>
    </citation>
    <scope>NUCLEOTIDE SEQUENCE</scope>
    <source>
        <strain evidence="1">CCMP3328</strain>
    </source>
</reference>
<organism evidence="1">
    <name type="scientific">Craspedostauros australis</name>
    <dbReference type="NCBI Taxonomy" id="1486917"/>
    <lineage>
        <taxon>Eukaryota</taxon>
        <taxon>Sar</taxon>
        <taxon>Stramenopiles</taxon>
        <taxon>Ochrophyta</taxon>
        <taxon>Bacillariophyta</taxon>
        <taxon>Bacillariophyceae</taxon>
        <taxon>Bacillariophycidae</taxon>
        <taxon>Naviculales</taxon>
        <taxon>Naviculaceae</taxon>
        <taxon>Craspedostauros</taxon>
    </lineage>
</organism>
<dbReference type="AlphaFoldDB" id="A0A7R9WSR5"/>